<organism evidence="3 4">
    <name type="scientific">[Torrubiella] hemipterigena</name>
    <dbReference type="NCBI Taxonomy" id="1531966"/>
    <lineage>
        <taxon>Eukaryota</taxon>
        <taxon>Fungi</taxon>
        <taxon>Dikarya</taxon>
        <taxon>Ascomycota</taxon>
        <taxon>Pezizomycotina</taxon>
        <taxon>Sordariomycetes</taxon>
        <taxon>Hypocreomycetidae</taxon>
        <taxon>Hypocreales</taxon>
        <taxon>Clavicipitaceae</taxon>
        <taxon>Clavicipitaceae incertae sedis</taxon>
        <taxon>'Torrubiella' clade</taxon>
    </lineage>
</organism>
<dbReference type="SUPFAM" id="SSF75304">
    <property type="entry name" value="Amidase signature (AS) enzymes"/>
    <property type="match status" value="1"/>
</dbReference>
<dbReference type="Pfam" id="PF01425">
    <property type="entry name" value="Amidase"/>
    <property type="match status" value="1"/>
</dbReference>
<keyword evidence="4" id="KW-1185">Reference proteome</keyword>
<keyword evidence="1" id="KW-0732">Signal</keyword>
<name>A0A0A1T9I3_9HYPO</name>
<evidence type="ECO:0000256" key="1">
    <source>
        <dbReference type="SAM" id="SignalP"/>
    </source>
</evidence>
<evidence type="ECO:0000313" key="3">
    <source>
        <dbReference type="EMBL" id="CEJ82024.1"/>
    </source>
</evidence>
<feature type="signal peptide" evidence="1">
    <location>
        <begin position="1"/>
        <end position="17"/>
    </location>
</feature>
<gene>
    <name evidence="3" type="ORF">VHEMI02116</name>
</gene>
<dbReference type="PANTHER" id="PTHR46310">
    <property type="entry name" value="AMIDASE 1"/>
    <property type="match status" value="1"/>
</dbReference>
<dbReference type="InterPro" id="IPR023631">
    <property type="entry name" value="Amidase_dom"/>
</dbReference>
<dbReference type="STRING" id="1531966.A0A0A1T9I3"/>
<dbReference type="Proteomes" id="UP000039046">
    <property type="component" value="Unassembled WGS sequence"/>
</dbReference>
<feature type="chain" id="PRO_5001989758" description="Amidase domain-containing protein" evidence="1">
    <location>
        <begin position="18"/>
        <end position="645"/>
    </location>
</feature>
<protein>
    <recommendedName>
        <fullName evidence="2">Amidase domain-containing protein</fullName>
    </recommendedName>
</protein>
<feature type="domain" description="Amidase" evidence="2">
    <location>
        <begin position="197"/>
        <end position="357"/>
    </location>
</feature>
<evidence type="ECO:0000313" key="4">
    <source>
        <dbReference type="Proteomes" id="UP000039046"/>
    </source>
</evidence>
<dbReference type="Gene3D" id="3.90.1300.10">
    <property type="entry name" value="Amidase signature (AS) domain"/>
    <property type="match status" value="1"/>
</dbReference>
<dbReference type="AlphaFoldDB" id="A0A0A1T9I3"/>
<dbReference type="InterPro" id="IPR036928">
    <property type="entry name" value="AS_sf"/>
</dbReference>
<evidence type="ECO:0000259" key="2">
    <source>
        <dbReference type="Pfam" id="PF01425"/>
    </source>
</evidence>
<accession>A0A0A1T9I3</accession>
<sequence length="645" mass="68855">MRIQGFVALSLAASAAAEAIGLSFTGTTVKFNGVDYFINPHATGFVHGVAGAVGDAQAAGFGLTPVTVVADDVQLSDLNKLLTTWNKTDDVFQRGFVQELVLSKAQETPIQNVDILGTKSTVWPLGEADSHIPSGPYFVNDATGALYPVYRLYPDFSQSFSNSLLQNPDGSFQPLAAQTATSGTLTIGVPSRLYYTRTQDKPLAGVRIGVKDLYHLKGAKTSNGNKAWYNLYPPAEETSPVIQRLIDAGAIIVGLQTPTQFANGDTYAGDWVDYKSPFNPRGDGYQIPSGSSSGAGASVAAYDWLDIAVGSDTGGSIRVPAAVQGVFGNRPTHGLASLAHVTPLSPVLDTAGLLTRDPKLWDTALAVLYGKNYTSLANEKHVEYPKIIYMVDIPGANGSSVSQLFGKFVTDAAKLMGAEVKPISLESLWEETRSADAPQVSLDELLNRTYPVLVSKNQATLVRDGFFADYAAKFDGRKPFVNPSARGRWEFADTLAENELEDAYRNRTIFADWLTKTVLPRTNGTACSNAFLLYPAAHGSVNRTDTYAGPPPLPYGFEHVSYSGMSGVPDVVFPLGEVESESSITGIHEKLPVSVSVLAARGCDGIITRLAIDMLDADALSIPEVGSTTNGANVKFRSDGSEQLV</sequence>
<reference evidence="3 4" key="1">
    <citation type="journal article" date="2015" name="Genome Announc.">
        <title>Draft Genome Sequence and Gene Annotation of the Entomopathogenic Fungus Verticillium hemipterigenum.</title>
        <authorList>
            <person name="Horn F."/>
            <person name="Habel A."/>
            <person name="Scharf D.H."/>
            <person name="Dworschak J."/>
            <person name="Brakhage A.A."/>
            <person name="Guthke R."/>
            <person name="Hertweck C."/>
            <person name="Linde J."/>
        </authorList>
    </citation>
    <scope>NUCLEOTIDE SEQUENCE [LARGE SCALE GENOMIC DNA]</scope>
</reference>
<dbReference type="HOGENOM" id="CLU_020129_1_0_1"/>
<dbReference type="EMBL" id="CDHN01000001">
    <property type="protein sequence ID" value="CEJ82024.1"/>
    <property type="molecule type" value="Genomic_DNA"/>
</dbReference>
<proteinExistence type="predicted"/>
<dbReference type="PANTHER" id="PTHR46310:SF7">
    <property type="entry name" value="AMIDASE 1"/>
    <property type="match status" value="1"/>
</dbReference>
<dbReference type="OrthoDB" id="5423360at2759"/>